<feature type="compositionally biased region" description="Low complexity" evidence="4">
    <location>
        <begin position="730"/>
        <end position="752"/>
    </location>
</feature>
<feature type="compositionally biased region" description="Polar residues" evidence="4">
    <location>
        <begin position="457"/>
        <end position="466"/>
    </location>
</feature>
<dbReference type="GO" id="GO:0003723">
    <property type="term" value="F:RNA binding"/>
    <property type="evidence" value="ECO:0007669"/>
    <property type="project" value="UniProtKB-UniRule"/>
</dbReference>
<dbReference type="PANTHER" id="PTHR24012">
    <property type="entry name" value="RNA BINDING PROTEIN"/>
    <property type="match status" value="1"/>
</dbReference>
<dbReference type="InterPro" id="IPR036020">
    <property type="entry name" value="WW_dom_sf"/>
</dbReference>
<dbReference type="FunFam" id="3.30.70.330:FF:000332">
    <property type="entry name" value="flowering time control protein FCA isoform X2"/>
    <property type="match status" value="1"/>
</dbReference>
<feature type="compositionally biased region" description="Pro residues" evidence="4">
    <location>
        <begin position="130"/>
        <end position="151"/>
    </location>
</feature>
<feature type="compositionally biased region" description="Basic and acidic residues" evidence="4">
    <location>
        <begin position="46"/>
        <end position="58"/>
    </location>
</feature>
<feature type="region of interest" description="Disordered" evidence="4">
    <location>
        <begin position="359"/>
        <end position="532"/>
    </location>
</feature>
<dbReference type="SMART" id="SM00456">
    <property type="entry name" value="WW"/>
    <property type="match status" value="1"/>
</dbReference>
<gene>
    <name evidence="7" type="ORF">RND81_14G089700</name>
</gene>
<feature type="compositionally biased region" description="Pro residues" evidence="4">
    <location>
        <begin position="376"/>
        <end position="390"/>
    </location>
</feature>
<evidence type="ECO:0000256" key="4">
    <source>
        <dbReference type="SAM" id="MobiDB-lite"/>
    </source>
</evidence>
<feature type="domain" description="RRM" evidence="6">
    <location>
        <begin position="190"/>
        <end position="271"/>
    </location>
</feature>
<dbReference type="PROSITE" id="PS01159">
    <property type="entry name" value="WW_DOMAIN_1"/>
    <property type="match status" value="1"/>
</dbReference>
<reference evidence="7" key="1">
    <citation type="submission" date="2024-03" db="EMBL/GenBank/DDBJ databases">
        <title>WGS assembly of Saponaria officinalis var. Norfolk2.</title>
        <authorList>
            <person name="Jenkins J."/>
            <person name="Shu S."/>
            <person name="Grimwood J."/>
            <person name="Barry K."/>
            <person name="Goodstein D."/>
            <person name="Schmutz J."/>
            <person name="Leebens-Mack J."/>
            <person name="Osbourn A."/>
        </authorList>
    </citation>
    <scope>NUCLEOTIDE SEQUENCE [LARGE SCALE GENOMIC DNA]</scope>
    <source>
        <strain evidence="7">JIC</strain>
    </source>
</reference>
<keyword evidence="8" id="KW-1185">Reference proteome</keyword>
<feature type="compositionally biased region" description="Polar residues" evidence="4">
    <location>
        <begin position="478"/>
        <end position="495"/>
    </location>
</feature>
<evidence type="ECO:0000256" key="2">
    <source>
        <dbReference type="ARBA" id="ARBA00022884"/>
    </source>
</evidence>
<feature type="compositionally biased region" description="Polar residues" evidence="4">
    <location>
        <begin position="507"/>
        <end position="518"/>
    </location>
</feature>
<dbReference type="Proteomes" id="UP001443914">
    <property type="component" value="Unassembled WGS sequence"/>
</dbReference>
<keyword evidence="1" id="KW-0677">Repeat</keyword>
<proteinExistence type="predicted"/>
<accession>A0AAW1GU47</accession>
<name>A0AAW1GU47_SAPOF</name>
<protein>
    <recommendedName>
        <fullName evidence="9">Flowering time control protein FCA</fullName>
    </recommendedName>
</protein>
<feature type="region of interest" description="Disordered" evidence="4">
    <location>
        <begin position="556"/>
        <end position="593"/>
    </location>
</feature>
<evidence type="ECO:0000256" key="1">
    <source>
        <dbReference type="ARBA" id="ARBA00022737"/>
    </source>
</evidence>
<evidence type="ECO:0008006" key="9">
    <source>
        <dbReference type="Google" id="ProtNLM"/>
    </source>
</evidence>
<feature type="compositionally biased region" description="Basic and acidic residues" evidence="4">
    <location>
        <begin position="359"/>
        <end position="368"/>
    </location>
</feature>
<dbReference type="InterPro" id="IPR000504">
    <property type="entry name" value="RRM_dom"/>
</dbReference>
<dbReference type="CDD" id="cd00201">
    <property type="entry name" value="WW"/>
    <property type="match status" value="1"/>
</dbReference>
<keyword evidence="2 3" id="KW-0694">RNA-binding</keyword>
<comment type="caution">
    <text evidence="7">The sequence shown here is derived from an EMBL/GenBank/DDBJ whole genome shotgun (WGS) entry which is preliminary data.</text>
</comment>
<dbReference type="InterPro" id="IPR001202">
    <property type="entry name" value="WW_dom"/>
</dbReference>
<dbReference type="Pfam" id="PF00076">
    <property type="entry name" value="RRM_1"/>
    <property type="match status" value="2"/>
</dbReference>
<dbReference type="SUPFAM" id="SSF54928">
    <property type="entry name" value="RNA-binding domain, RBD"/>
    <property type="match status" value="2"/>
</dbReference>
<feature type="domain" description="RRM" evidence="6">
    <location>
        <begin position="281"/>
        <end position="361"/>
    </location>
</feature>
<feature type="compositionally biased region" description="Polar residues" evidence="4">
    <location>
        <begin position="412"/>
        <end position="428"/>
    </location>
</feature>
<feature type="compositionally biased region" description="Gly residues" evidence="4">
    <location>
        <begin position="113"/>
        <end position="123"/>
    </location>
</feature>
<dbReference type="PROSITE" id="PS50102">
    <property type="entry name" value="RRM"/>
    <property type="match status" value="2"/>
</dbReference>
<feature type="compositionally biased region" description="Basic and acidic residues" evidence="4">
    <location>
        <begin position="10"/>
        <end position="28"/>
    </location>
</feature>
<dbReference type="SMART" id="SM00360">
    <property type="entry name" value="RRM"/>
    <property type="match status" value="2"/>
</dbReference>
<evidence type="ECO:0000259" key="5">
    <source>
        <dbReference type="PROSITE" id="PS50020"/>
    </source>
</evidence>
<dbReference type="AlphaFoldDB" id="A0AAW1GU47"/>
<dbReference type="InterPro" id="IPR035979">
    <property type="entry name" value="RBD_domain_sf"/>
</dbReference>
<evidence type="ECO:0000313" key="7">
    <source>
        <dbReference type="EMBL" id="KAK9665092.1"/>
    </source>
</evidence>
<dbReference type="EMBL" id="JBDFQZ010000014">
    <property type="protein sequence ID" value="KAK9665092.1"/>
    <property type="molecule type" value="Genomic_DNA"/>
</dbReference>
<dbReference type="Gene3D" id="3.30.70.330">
    <property type="match status" value="2"/>
</dbReference>
<feature type="region of interest" description="Disordered" evidence="4">
    <location>
        <begin position="1"/>
        <end position="186"/>
    </location>
</feature>
<feature type="region of interest" description="Disordered" evidence="4">
    <location>
        <begin position="730"/>
        <end position="761"/>
    </location>
</feature>
<evidence type="ECO:0000259" key="6">
    <source>
        <dbReference type="PROSITE" id="PS50102"/>
    </source>
</evidence>
<sequence length="892" mass="97724">MDRPHHHRDNYRDHHRDRDNYRDQDRNFHHQPRRPSRFSDEPPPPPRHDLHRNNHHDGFSSVAPPPSDHRLNHRQGAASTFDSPPRHPSTAAPSGGYRPFNGGSLDESWPMRGCGGENGGGGSFRSEFPPQRPPLQHPPYNQPPQLPPLQHPPVNHQPMPQLSGQKRAFPFSGRGGGSSSPEHHDGRSFVKLFVGSVPRTATEAEIRPLFDEQGTVLEVAFIKDKRTGQQQGCCFIKYATSEEADRAIRALHNQYTLPGGAGPIQVRYADGERERIGNVEYKLFVGGMNKFATPKEVEEIFVSFGRVDDVYLMRDERNQSRGCGFVKYSNKESATAAVNALNGIYIMRGCDQPLTVRFADPKRPRAGEPRSGPGSGPSPSPGIRPAPGPNFPDSKVGQGPPNPWQPWSPQNMGTSPNADIHDYSNQFPPRSGEAPNLSFPGGHNGAHGGFKEGSFVGSVSVSNTSRKNFDPSFPQVPPSGQQISPLQNPLESPQHSAPAFQLHQGPGSYSQAPTSQESTRPHGQPQTGAIGPYTQLFQSQQIQSLPGQLPRAQFQVQQNATSATGQPRPNTSSLMTNSQLPTRGPQQALPIQQSPSQLAQMLSQQTQTLQASFQSSQQAFSQLQQQVQMMQPSIQNQLPQQQSFQASNQQSQWAGAIPTTAVDSSHVAADAPPSTALSPYGTAGAAKIAPAKCNWTEHTSPDGLKYYYNSAAGESTWVKPEELTLYEQQQQQKTVVQQPQPQAQPNVQANPTEQVTQSQPSQLQAQFYSANFSQHPQMSSVYPAPQGPGIQVIQEKTYAQPLAPENSVNNPARFQQGFPGSQDWAWNNSRGLENDLLRNSQCAPVQLDAIEEGEDVNLKVFSKSIMVSIHAGLACCWQFASINAIEDLGVRP</sequence>
<organism evidence="7 8">
    <name type="scientific">Saponaria officinalis</name>
    <name type="common">Common soapwort</name>
    <name type="synonym">Lychnis saponaria</name>
    <dbReference type="NCBI Taxonomy" id="3572"/>
    <lineage>
        <taxon>Eukaryota</taxon>
        <taxon>Viridiplantae</taxon>
        <taxon>Streptophyta</taxon>
        <taxon>Embryophyta</taxon>
        <taxon>Tracheophyta</taxon>
        <taxon>Spermatophyta</taxon>
        <taxon>Magnoliopsida</taxon>
        <taxon>eudicotyledons</taxon>
        <taxon>Gunneridae</taxon>
        <taxon>Pentapetalae</taxon>
        <taxon>Caryophyllales</taxon>
        <taxon>Caryophyllaceae</taxon>
        <taxon>Caryophylleae</taxon>
        <taxon>Saponaria</taxon>
    </lineage>
</organism>
<dbReference type="PROSITE" id="PS50020">
    <property type="entry name" value="WW_DOMAIN_2"/>
    <property type="match status" value="1"/>
</dbReference>
<feature type="domain" description="WW" evidence="5">
    <location>
        <begin position="689"/>
        <end position="722"/>
    </location>
</feature>
<dbReference type="Gene3D" id="2.20.70.10">
    <property type="match status" value="1"/>
</dbReference>
<evidence type="ECO:0000256" key="3">
    <source>
        <dbReference type="PROSITE-ProRule" id="PRU00176"/>
    </source>
</evidence>
<dbReference type="SUPFAM" id="SSF51045">
    <property type="entry name" value="WW domain"/>
    <property type="match status" value="1"/>
</dbReference>
<dbReference type="InterPro" id="IPR012677">
    <property type="entry name" value="Nucleotide-bd_a/b_plait_sf"/>
</dbReference>
<evidence type="ECO:0000313" key="8">
    <source>
        <dbReference type="Proteomes" id="UP001443914"/>
    </source>
</evidence>
<dbReference type="Pfam" id="PF00397">
    <property type="entry name" value="WW"/>
    <property type="match status" value="1"/>
</dbReference>